<dbReference type="InterPro" id="IPR023214">
    <property type="entry name" value="HAD_sf"/>
</dbReference>
<proteinExistence type="inferred from homology"/>
<evidence type="ECO:0000256" key="1">
    <source>
        <dbReference type="ARBA" id="ARBA00006171"/>
    </source>
</evidence>
<organism evidence="4 5">
    <name type="scientific">Paenibacillus agaridevorans</name>
    <dbReference type="NCBI Taxonomy" id="171404"/>
    <lineage>
        <taxon>Bacteria</taxon>
        <taxon>Bacillati</taxon>
        <taxon>Bacillota</taxon>
        <taxon>Bacilli</taxon>
        <taxon>Bacillales</taxon>
        <taxon>Paenibacillaceae</taxon>
        <taxon>Paenibacillus</taxon>
    </lineage>
</organism>
<dbReference type="PRINTS" id="PR00413">
    <property type="entry name" value="HADHALOGNASE"/>
</dbReference>
<evidence type="ECO:0000256" key="2">
    <source>
        <dbReference type="ARBA" id="ARBA00022723"/>
    </source>
</evidence>
<keyword evidence="3" id="KW-0378">Hydrolase</keyword>
<dbReference type="GO" id="GO:0016787">
    <property type="term" value="F:hydrolase activity"/>
    <property type="evidence" value="ECO:0007669"/>
    <property type="project" value="UniProtKB-KW"/>
</dbReference>
<dbReference type="PANTHER" id="PTHR18901">
    <property type="entry name" value="2-DEOXYGLUCOSE-6-PHOSPHATE PHOSPHATASE 2"/>
    <property type="match status" value="1"/>
</dbReference>
<dbReference type="AlphaFoldDB" id="A0A2R5EXU6"/>
<dbReference type="InterPro" id="IPR036412">
    <property type="entry name" value="HAD-like_sf"/>
</dbReference>
<dbReference type="Proteomes" id="UP000245202">
    <property type="component" value="Unassembled WGS sequence"/>
</dbReference>
<dbReference type="Pfam" id="PF13419">
    <property type="entry name" value="HAD_2"/>
    <property type="match status" value="1"/>
</dbReference>
<comment type="caution">
    <text evidence="4">The sequence shown here is derived from an EMBL/GenBank/DDBJ whole genome shotgun (WGS) entry which is preliminary data.</text>
</comment>
<reference evidence="4 5" key="1">
    <citation type="submission" date="2017-08" db="EMBL/GenBank/DDBJ databases">
        <title>Substantial Increase in Enzyme Production by Combined Drug-Resistance Mutations in Paenibacillus agaridevorans.</title>
        <authorList>
            <person name="Tanaka Y."/>
            <person name="Funane K."/>
            <person name="Hosaka T."/>
            <person name="Shiwa Y."/>
            <person name="Fujita N."/>
            <person name="Miyazaki T."/>
            <person name="Yoshikawa H."/>
            <person name="Murakami K."/>
            <person name="Kasahara K."/>
            <person name="Inaoka T."/>
            <person name="Hiraga Y."/>
            <person name="Ochi K."/>
        </authorList>
    </citation>
    <scope>NUCLEOTIDE SEQUENCE [LARGE SCALE GENOMIC DNA]</scope>
    <source>
        <strain evidence="4 5">T-3040</strain>
    </source>
</reference>
<dbReference type="InterPro" id="IPR006439">
    <property type="entry name" value="HAD-SF_hydro_IA"/>
</dbReference>
<sequence length="223" mass="25048">MIKAIIFDFDGTIIDTETAWYYAFRDAYKEHGVDLGVEQYSQCLGTSLHLFNPYEYLATELGLPIDVAEFRNRIRADHTARMNVEEVRAGIREYLKMAKEAGLRIGLASSSDRAWIDKYLDQLDIREYFEVIRSADDVSQVKPDPELYLSAIEALGVRADEAVAIEDSPNGARAAVAAGMHCVIVPNTLTKLLSFDPSDRCYRAESLSDFDFKLLTEGVFSKA</sequence>
<dbReference type="SUPFAM" id="SSF56784">
    <property type="entry name" value="HAD-like"/>
    <property type="match status" value="1"/>
</dbReference>
<dbReference type="FunFam" id="3.40.50.1000:FF:000036">
    <property type="entry name" value="HAD family hydrolase"/>
    <property type="match status" value="1"/>
</dbReference>
<dbReference type="Gene3D" id="3.40.50.1000">
    <property type="entry name" value="HAD superfamily/HAD-like"/>
    <property type="match status" value="1"/>
</dbReference>
<evidence type="ECO:0000313" key="4">
    <source>
        <dbReference type="EMBL" id="GBG10945.1"/>
    </source>
</evidence>
<protein>
    <submittedName>
        <fullName evidence="4">Phosphoglycolate phosphatase</fullName>
    </submittedName>
</protein>
<dbReference type="SFLD" id="SFLDG01135">
    <property type="entry name" value="C1.5.6:_HAD__Beta-PGM__Phospha"/>
    <property type="match status" value="1"/>
</dbReference>
<dbReference type="GO" id="GO:0046872">
    <property type="term" value="F:metal ion binding"/>
    <property type="evidence" value="ECO:0007669"/>
    <property type="project" value="UniProtKB-KW"/>
</dbReference>
<dbReference type="CDD" id="cd16423">
    <property type="entry name" value="HAD_BPGM-like"/>
    <property type="match status" value="1"/>
</dbReference>
<dbReference type="SFLD" id="SFLDS00003">
    <property type="entry name" value="Haloacid_Dehalogenase"/>
    <property type="match status" value="1"/>
</dbReference>
<dbReference type="PANTHER" id="PTHR18901:SF38">
    <property type="entry name" value="PSEUDOURIDINE-5'-PHOSPHATASE"/>
    <property type="match status" value="1"/>
</dbReference>
<evidence type="ECO:0000313" key="5">
    <source>
        <dbReference type="Proteomes" id="UP000245202"/>
    </source>
</evidence>
<name>A0A2R5EXU6_9BACL</name>
<keyword evidence="5" id="KW-1185">Reference proteome</keyword>
<accession>A0A2R5EXU6</accession>
<keyword evidence="2" id="KW-0479">Metal-binding</keyword>
<dbReference type="Gene3D" id="1.10.150.240">
    <property type="entry name" value="Putative phosphatase, domain 2"/>
    <property type="match status" value="1"/>
</dbReference>
<dbReference type="NCBIfam" id="TIGR01549">
    <property type="entry name" value="HAD-SF-IA-v1"/>
    <property type="match status" value="1"/>
</dbReference>
<dbReference type="EMBL" id="BDQX01000362">
    <property type="protein sequence ID" value="GBG10945.1"/>
    <property type="molecule type" value="Genomic_DNA"/>
</dbReference>
<dbReference type="InterPro" id="IPR041492">
    <property type="entry name" value="HAD_2"/>
</dbReference>
<dbReference type="RefSeq" id="WP_087571949.1">
    <property type="nucleotide sequence ID" value="NZ_BDQX01000362.1"/>
</dbReference>
<comment type="similarity">
    <text evidence="1">Belongs to the HAD-like hydrolase superfamily. CbbY/CbbZ/Gph/YieH family.</text>
</comment>
<dbReference type="InterPro" id="IPR023198">
    <property type="entry name" value="PGP-like_dom2"/>
</dbReference>
<evidence type="ECO:0000256" key="3">
    <source>
        <dbReference type="ARBA" id="ARBA00022801"/>
    </source>
</evidence>
<dbReference type="SFLD" id="SFLDG01129">
    <property type="entry name" value="C1.5:_HAD__Beta-PGM__Phosphata"/>
    <property type="match status" value="1"/>
</dbReference>
<dbReference type="NCBIfam" id="TIGR01509">
    <property type="entry name" value="HAD-SF-IA-v3"/>
    <property type="match status" value="1"/>
</dbReference>
<gene>
    <name evidence="4" type="ORF">PAT3040_05717</name>
</gene>